<dbReference type="FunFam" id="2.40.50.930:FF:000001">
    <property type="entry name" value="Serine/threonine-protein kinase PLK4"/>
    <property type="match status" value="1"/>
</dbReference>
<evidence type="ECO:0000256" key="14">
    <source>
        <dbReference type="ARBA" id="ARBA00030924"/>
    </source>
</evidence>
<feature type="compositionally biased region" description="Polar residues" evidence="18">
    <location>
        <begin position="380"/>
        <end position="391"/>
    </location>
</feature>
<dbReference type="CDD" id="cd14186">
    <property type="entry name" value="STKc_PLK4"/>
    <property type="match status" value="1"/>
</dbReference>
<dbReference type="CDD" id="cd13114">
    <property type="entry name" value="POLO_box_Plk4_1"/>
    <property type="match status" value="1"/>
</dbReference>
<dbReference type="GO" id="GO:0005634">
    <property type="term" value="C:nucleus"/>
    <property type="evidence" value="ECO:0007669"/>
    <property type="project" value="TreeGrafter"/>
</dbReference>
<dbReference type="Gene3D" id="1.10.510.10">
    <property type="entry name" value="Transferase(Phosphotransferase) domain 1"/>
    <property type="match status" value="1"/>
</dbReference>
<comment type="subcellular location">
    <subcellularLocation>
        <location evidence="1">Cytoplasm</location>
        <location evidence="1">Cytoskeleton</location>
        <location evidence="1">Microtubule organizing center</location>
        <location evidence="1">Centrosome</location>
        <location evidence="1">Centriole</location>
    </subcellularLocation>
</comment>
<dbReference type="FunFam" id="3.30.200.20:FF:000221">
    <property type="entry name" value="Putative serine/threonine-protein kinase PLK4"/>
    <property type="match status" value="1"/>
</dbReference>
<keyword evidence="11" id="KW-0206">Cytoskeleton</keyword>
<dbReference type="InterPro" id="IPR000719">
    <property type="entry name" value="Prot_kinase_dom"/>
</dbReference>
<dbReference type="SUPFAM" id="SSF56112">
    <property type="entry name" value="Protein kinase-like (PK-like)"/>
    <property type="match status" value="1"/>
</dbReference>
<dbReference type="GO" id="GO:0005814">
    <property type="term" value="C:centriole"/>
    <property type="evidence" value="ECO:0007669"/>
    <property type="project" value="UniProtKB-SubCell"/>
</dbReference>
<feature type="domain" description="Cryptic POLO box 1 (CPB1)" evidence="21">
    <location>
        <begin position="530"/>
        <end position="643"/>
    </location>
</feature>
<evidence type="ECO:0000256" key="18">
    <source>
        <dbReference type="SAM" id="MobiDB-lite"/>
    </source>
</evidence>
<evidence type="ECO:0000259" key="19">
    <source>
        <dbReference type="PROSITE" id="PS50011"/>
    </source>
</evidence>
<dbReference type="InterPro" id="IPR047108">
    <property type="entry name" value="Plk4-like_POLO_box_2_sf"/>
</dbReference>
<name>A0A8B9Z5R9_9AVES</name>
<dbReference type="InterPro" id="IPR046437">
    <property type="entry name" value="Ser_Thr-PK_POLO_box_1_sf"/>
</dbReference>
<evidence type="ECO:0000256" key="16">
    <source>
        <dbReference type="ARBA" id="ARBA00048347"/>
    </source>
</evidence>
<dbReference type="InterPro" id="IPR000959">
    <property type="entry name" value="POLO_box_dom"/>
</dbReference>
<evidence type="ECO:0000256" key="8">
    <source>
        <dbReference type="ARBA" id="ARBA00022777"/>
    </source>
</evidence>
<keyword evidence="6" id="KW-0808">Transferase</keyword>
<feature type="domain" description="Protein kinase" evidence="19">
    <location>
        <begin position="10"/>
        <end position="263"/>
    </location>
</feature>
<dbReference type="Gene3D" id="3.30.1120.120">
    <property type="match status" value="1"/>
</dbReference>
<dbReference type="Pfam" id="PF18190">
    <property type="entry name" value="Plk4_PB1"/>
    <property type="match status" value="1"/>
</dbReference>
<dbReference type="PROSITE" id="PS51984">
    <property type="entry name" value="CPB1"/>
    <property type="match status" value="1"/>
</dbReference>
<feature type="compositionally biased region" description="Low complexity" evidence="18">
    <location>
        <begin position="287"/>
        <end position="300"/>
    </location>
</feature>
<accession>A0A8B9Z5R9</accession>
<dbReference type="InterPro" id="IPR033696">
    <property type="entry name" value="POLO_box_Plk4_C"/>
</dbReference>
<dbReference type="CDD" id="cd13115">
    <property type="entry name" value="POLO_box_Plk4_2"/>
    <property type="match status" value="1"/>
</dbReference>
<feature type="region of interest" description="Disordered" evidence="18">
    <location>
        <begin position="363"/>
        <end position="391"/>
    </location>
</feature>
<evidence type="ECO:0000256" key="15">
    <source>
        <dbReference type="ARBA" id="ARBA00047802"/>
    </source>
</evidence>
<comment type="catalytic activity">
    <reaction evidence="15">
        <text>L-threonyl-[protein] + ATP = O-phospho-L-threonyl-[protein] + ADP + H(+)</text>
        <dbReference type="Rhea" id="RHEA:46608"/>
        <dbReference type="Rhea" id="RHEA-COMP:11060"/>
        <dbReference type="Rhea" id="RHEA-COMP:11605"/>
        <dbReference type="ChEBI" id="CHEBI:15378"/>
        <dbReference type="ChEBI" id="CHEBI:30013"/>
        <dbReference type="ChEBI" id="CHEBI:30616"/>
        <dbReference type="ChEBI" id="CHEBI:61977"/>
        <dbReference type="ChEBI" id="CHEBI:456216"/>
        <dbReference type="EC" id="2.7.11.21"/>
    </reaction>
</comment>
<evidence type="ECO:0000256" key="9">
    <source>
        <dbReference type="ARBA" id="ARBA00022840"/>
    </source>
</evidence>
<dbReference type="Pfam" id="PF00069">
    <property type="entry name" value="Pkinase"/>
    <property type="match status" value="1"/>
</dbReference>
<dbReference type="InterPro" id="IPR033699">
    <property type="entry name" value="POLO_box_Plk4_1"/>
</dbReference>
<reference evidence="23" key="2">
    <citation type="submission" date="2025-09" db="UniProtKB">
        <authorList>
            <consortium name="Ensembl"/>
        </authorList>
    </citation>
    <scope>IDENTIFICATION</scope>
</reference>
<dbReference type="PANTHER" id="PTHR24345:SF89">
    <property type="entry name" value="SERINE_THREONINE-PROTEIN KINASE PLK4"/>
    <property type="match status" value="1"/>
</dbReference>
<evidence type="ECO:0000259" key="20">
    <source>
        <dbReference type="PROSITE" id="PS50078"/>
    </source>
</evidence>
<proteinExistence type="predicted"/>
<dbReference type="FunFam" id="1.10.510.10:FF:000576">
    <property type="entry name" value="Serine/threonine-protein kinase PLK4"/>
    <property type="match status" value="1"/>
</dbReference>
<dbReference type="GO" id="GO:0005524">
    <property type="term" value="F:ATP binding"/>
    <property type="evidence" value="ECO:0007669"/>
    <property type="project" value="UniProtKB-UniRule"/>
</dbReference>
<dbReference type="FunFam" id="3.30.1120.130:FF:000001">
    <property type="entry name" value="serine/threonine-protein kinase PLK4 isoform X1"/>
    <property type="match status" value="1"/>
</dbReference>
<evidence type="ECO:0000259" key="22">
    <source>
        <dbReference type="PROSITE" id="PS51985"/>
    </source>
</evidence>
<dbReference type="Gene3D" id="2.40.50.930">
    <property type="match status" value="1"/>
</dbReference>
<dbReference type="Proteomes" id="UP000694555">
    <property type="component" value="Unplaced"/>
</dbReference>
<evidence type="ECO:0000256" key="11">
    <source>
        <dbReference type="ARBA" id="ARBA00023212"/>
    </source>
</evidence>
<protein>
    <recommendedName>
        <fullName evidence="3">Serine/threonine-protein kinase PLK4</fullName>
        <ecNumber evidence="2">2.7.11.21</ecNumber>
    </recommendedName>
    <alternativeName>
        <fullName evidence="12">Polo-like kinase 4</fullName>
    </alternativeName>
    <alternativeName>
        <fullName evidence="13 14">Serine/threonine-protein kinase SAK</fullName>
    </alternativeName>
</protein>
<evidence type="ECO:0000256" key="6">
    <source>
        <dbReference type="ARBA" id="ARBA00022679"/>
    </source>
</evidence>
<feature type="region of interest" description="Disordered" evidence="18">
    <location>
        <begin position="266"/>
        <end position="300"/>
    </location>
</feature>
<keyword evidence="24" id="KW-1185">Reference proteome</keyword>
<evidence type="ECO:0000256" key="1">
    <source>
        <dbReference type="ARBA" id="ARBA00004114"/>
    </source>
</evidence>
<dbReference type="Gene3D" id="3.30.200.20">
    <property type="entry name" value="Phosphorylase Kinase, domain 1"/>
    <property type="match status" value="1"/>
</dbReference>
<comment type="catalytic activity">
    <reaction evidence="16">
        <text>L-seryl-[protein] + ATP = O-phospho-L-seryl-[protein] + ADP + H(+)</text>
        <dbReference type="Rhea" id="RHEA:17989"/>
        <dbReference type="Rhea" id="RHEA-COMP:9863"/>
        <dbReference type="Rhea" id="RHEA-COMP:11604"/>
        <dbReference type="ChEBI" id="CHEBI:15378"/>
        <dbReference type="ChEBI" id="CHEBI:29999"/>
        <dbReference type="ChEBI" id="CHEBI:30616"/>
        <dbReference type="ChEBI" id="CHEBI:83421"/>
        <dbReference type="ChEBI" id="CHEBI:456216"/>
        <dbReference type="EC" id="2.7.11.21"/>
    </reaction>
</comment>
<dbReference type="Ensembl" id="ENSBJAT00000003944.1">
    <property type="protein sequence ID" value="ENSBJAP00000003849.1"/>
    <property type="gene ID" value="ENSBJAG00000002466.1"/>
</dbReference>
<dbReference type="InterPro" id="IPR017441">
    <property type="entry name" value="Protein_kinase_ATP_BS"/>
</dbReference>
<organism evidence="23 24">
    <name type="scientific">Buteo japonicus</name>
    <dbReference type="NCBI Taxonomy" id="224669"/>
    <lineage>
        <taxon>Eukaryota</taxon>
        <taxon>Metazoa</taxon>
        <taxon>Chordata</taxon>
        <taxon>Craniata</taxon>
        <taxon>Vertebrata</taxon>
        <taxon>Euteleostomi</taxon>
        <taxon>Archelosauria</taxon>
        <taxon>Archosauria</taxon>
        <taxon>Dinosauria</taxon>
        <taxon>Saurischia</taxon>
        <taxon>Theropoda</taxon>
        <taxon>Coelurosauria</taxon>
        <taxon>Aves</taxon>
        <taxon>Neognathae</taxon>
        <taxon>Neoaves</taxon>
        <taxon>Telluraves</taxon>
        <taxon>Accipitrimorphae</taxon>
        <taxon>Accipitriformes</taxon>
        <taxon>Accipitridae</taxon>
        <taxon>Accipitrinae</taxon>
        <taxon>Buteo</taxon>
    </lineage>
</organism>
<evidence type="ECO:0000256" key="13">
    <source>
        <dbReference type="ARBA" id="ARBA00030429"/>
    </source>
</evidence>
<dbReference type="AlphaFoldDB" id="A0A8B9Z5R9"/>
<keyword evidence="9 17" id="KW-0067">ATP-binding</keyword>
<dbReference type="InterPro" id="IPR011009">
    <property type="entry name" value="Kinase-like_dom_sf"/>
</dbReference>
<evidence type="ECO:0000256" key="12">
    <source>
        <dbReference type="ARBA" id="ARBA00030332"/>
    </source>
</evidence>
<keyword evidence="5" id="KW-0723">Serine/threonine-protein kinase</keyword>
<dbReference type="GO" id="GO:0004674">
    <property type="term" value="F:protein serine/threonine kinase activity"/>
    <property type="evidence" value="ECO:0007669"/>
    <property type="project" value="UniProtKB-KW"/>
</dbReference>
<dbReference type="PROSITE" id="PS00109">
    <property type="entry name" value="PROTEIN_KINASE_TYR"/>
    <property type="match status" value="1"/>
</dbReference>
<evidence type="ECO:0000256" key="2">
    <source>
        <dbReference type="ARBA" id="ARBA00012424"/>
    </source>
</evidence>
<dbReference type="CDD" id="cd13116">
    <property type="entry name" value="POLO_box_Plk4_3"/>
    <property type="match status" value="1"/>
</dbReference>
<keyword evidence="8" id="KW-0418">Kinase</keyword>
<evidence type="ECO:0000313" key="24">
    <source>
        <dbReference type="Proteomes" id="UP000694555"/>
    </source>
</evidence>
<feature type="binding site" evidence="17">
    <location>
        <position position="39"/>
    </location>
    <ligand>
        <name>ATP</name>
        <dbReference type="ChEBI" id="CHEBI:30616"/>
    </ligand>
</feature>
<dbReference type="PANTHER" id="PTHR24345">
    <property type="entry name" value="SERINE/THREONINE-PROTEIN KINASE PLK"/>
    <property type="match status" value="1"/>
</dbReference>
<dbReference type="PROSITE" id="PS51985">
    <property type="entry name" value="CPB2"/>
    <property type="match status" value="1"/>
</dbReference>
<feature type="region of interest" description="Disordered" evidence="18">
    <location>
        <begin position="321"/>
        <end position="345"/>
    </location>
</feature>
<dbReference type="PROSITE" id="PS50011">
    <property type="entry name" value="PROTEIN_KINASE_DOM"/>
    <property type="match status" value="1"/>
</dbReference>
<evidence type="ECO:0000256" key="17">
    <source>
        <dbReference type="PROSITE-ProRule" id="PRU10141"/>
    </source>
</evidence>
<keyword evidence="4" id="KW-0963">Cytoplasm</keyword>
<dbReference type="PROSITE" id="PS50078">
    <property type="entry name" value="POLO_BOX"/>
    <property type="match status" value="1"/>
</dbReference>
<dbReference type="Pfam" id="PF18409">
    <property type="entry name" value="Plk4_PB2"/>
    <property type="match status" value="1"/>
</dbReference>
<evidence type="ECO:0000259" key="21">
    <source>
        <dbReference type="PROSITE" id="PS51984"/>
    </source>
</evidence>
<sequence length="895" mass="99869">EGVCIGREDFKVGNLLGKGSFAGVYRAVSLKTGLEVAIKMIDKKAMHKVGMVQRVQNEVKIHCQLKHPSIIELYNYFEDSNYVYLILEMCHNGEMSRYIKNRKKPFSEEEARHFLHQIITGMLYLHSHGILHRDLTLSNILLTNNMNVKIADFGLATQLKMPHEKHYTMCGTPNYISPEIATRSPHGLESDVWSLGCMFYTLLIGKPPFDTDTVKNTLNKVVLADYEMPAFLSREAQDLIHRLLRKNPADRLSLSSVLDHPFMSRCSSARSKDSGTSEDSMDSGNATISTTFTGSSSISTSGCLKEKKKLLVGQPLPNKITFFPKNKNSANTSSVDGSGSFHQWGIQGKEIGTTGRGRTMQLAEERPHSRYLRRAHSSDRSGTSHSQTQGISNVVERCHSMELLSKPKVGTRENTECYSPANSYTDIGEIFKEKTSSNLTGNSNAHGGFRYLDVQQDASRNAWNTLKDIRNHDASIDCSHSLNQRNPKKYIPGVLCKSEKIQPSSTCGLWSTSEQNQMWGKEPPAHQKPTLRSIVSPLNAHRLKPIRQKTKNAVVSILDTGEVCMEFLKEHHSQELVKEVLRISCDGNVIAVYHPNEGRGFLLDDRPPAPPEDICMYDFDNLPEKYWKKYQYAAKFVQLVRTKTPKVTFYTRYAKCMLMENSPTADVEICFYDGAKIHKTAGVTRVIEKSGKSFTLKGENEAGLKKEIQVYMDHANEGHRICLALESAVLEEEKRSASVPFFPIIVGRKPGITESPQAVVPPLLDNTNCSKEVMALDRNIAATSTPVQMPNCTPVSTQEHTVETTLHPNSAQLLKSVFVKNVGWASQLTSGAVWVQFNDGSQLVAQAGVSSITYTSPDGQTTRYGENAKLPEYIKEKLHCLSSILVMFTNPAGPH</sequence>
<dbReference type="SUPFAM" id="SSF82615">
    <property type="entry name" value="Polo-box domain"/>
    <property type="match status" value="1"/>
</dbReference>
<evidence type="ECO:0000313" key="23">
    <source>
        <dbReference type="Ensembl" id="ENSBJAP00000003849.1"/>
    </source>
</evidence>
<evidence type="ECO:0000256" key="10">
    <source>
        <dbReference type="ARBA" id="ARBA00022843"/>
    </source>
</evidence>
<dbReference type="InterPro" id="IPR008266">
    <property type="entry name" value="Tyr_kinase_AS"/>
</dbReference>
<evidence type="ECO:0000256" key="5">
    <source>
        <dbReference type="ARBA" id="ARBA00022527"/>
    </source>
</evidence>
<evidence type="ECO:0000256" key="7">
    <source>
        <dbReference type="ARBA" id="ARBA00022741"/>
    </source>
</evidence>
<dbReference type="InterPro" id="IPR033698">
    <property type="entry name" value="POLO_box_Plk4_2"/>
</dbReference>
<evidence type="ECO:0000256" key="3">
    <source>
        <dbReference type="ARBA" id="ARBA00020245"/>
    </source>
</evidence>
<feature type="compositionally biased region" description="Polar residues" evidence="18">
    <location>
        <begin position="326"/>
        <end position="341"/>
    </location>
</feature>
<feature type="domain" description="Cryptic POLO box 2 (CPB2)" evidence="22">
    <location>
        <begin position="644"/>
        <end position="756"/>
    </location>
</feature>
<feature type="domain" description="POLO box" evidence="20">
    <location>
        <begin position="812"/>
        <end position="890"/>
    </location>
</feature>
<keyword evidence="7 17" id="KW-0547">Nucleotide-binding</keyword>
<reference evidence="23" key="1">
    <citation type="submission" date="2025-08" db="UniProtKB">
        <authorList>
            <consortium name="Ensembl"/>
        </authorList>
    </citation>
    <scope>IDENTIFICATION</scope>
</reference>
<dbReference type="Gene3D" id="3.30.1120.130">
    <property type="match status" value="1"/>
</dbReference>
<dbReference type="PROSITE" id="PS00107">
    <property type="entry name" value="PROTEIN_KINASE_ATP"/>
    <property type="match status" value="1"/>
</dbReference>
<dbReference type="FunFam" id="3.30.1120.120:FF:000001">
    <property type="entry name" value="serine/threonine-protein kinase PLK4 isoform X2"/>
    <property type="match status" value="1"/>
</dbReference>
<dbReference type="EC" id="2.7.11.21" evidence="2"/>
<keyword evidence="10" id="KW-0832">Ubl conjugation</keyword>
<evidence type="ECO:0000256" key="4">
    <source>
        <dbReference type="ARBA" id="ARBA00022490"/>
    </source>
</evidence>